<dbReference type="PANTHER" id="PTHR46320:SF1">
    <property type="entry name" value="GLYCEROPHOSPHODIESTER PHOSPHODIESTERASE 1"/>
    <property type="match status" value="1"/>
</dbReference>
<dbReference type="RefSeq" id="WP_208078407.1">
    <property type="nucleotide sequence ID" value="NZ_CP071869.1"/>
</dbReference>
<dbReference type="Proteomes" id="UP000663920">
    <property type="component" value="Chromosome"/>
</dbReference>
<dbReference type="AlphaFoldDB" id="A0A975CPN0"/>
<protein>
    <submittedName>
        <fullName evidence="3">Glycerophosphodiester phosphodiesterase family protein</fullName>
    </submittedName>
</protein>
<sequence length="303" mass="34527">MKKIIILLFFFASSFYAQETKTETRATTILKHLKNPSKDYILAVSHRGDWRYAPENSLPAIQRCIDLGVDIVEIDVRLTKDGHMILMHDKTVDRTTNGKGKVSNFTLAEIKQLRLKNACGVKGSIHQVPTLKEVMELAKDKILINLDKVEGETVKEAYEILKETGTIKQAIFKGRKTAKYMLDKYGDLMREIIYMPILIDNVTDAKKYVEEYSNTISPFAYEVTFPSTDSNNFKQIKYLNAKNITVLTIPLWDDLTAGHADEKVITEGPDAVWGWLINNGTNAIMTDRTAMLMEYLRSKNLHD</sequence>
<dbReference type="GO" id="GO:0006580">
    <property type="term" value="P:ethanolamine metabolic process"/>
    <property type="evidence" value="ECO:0007669"/>
    <property type="project" value="TreeGrafter"/>
</dbReference>
<evidence type="ECO:0000256" key="1">
    <source>
        <dbReference type="SAM" id="SignalP"/>
    </source>
</evidence>
<dbReference type="Gene3D" id="3.20.20.190">
    <property type="entry name" value="Phosphatidylinositol (PI) phosphodiesterase"/>
    <property type="match status" value="1"/>
</dbReference>
<gene>
    <name evidence="3" type="ORF">J3359_17445</name>
</gene>
<evidence type="ECO:0000313" key="4">
    <source>
        <dbReference type="Proteomes" id="UP000663920"/>
    </source>
</evidence>
<reference evidence="3 4" key="1">
    <citation type="submission" date="2021-03" db="EMBL/GenBank/DDBJ databases">
        <title>Complete genome of Polaribacter_sp.SM13.</title>
        <authorList>
            <person name="Jeong S.W."/>
            <person name="Bae J.W."/>
        </authorList>
    </citation>
    <scope>NUCLEOTIDE SEQUENCE [LARGE SCALE GENOMIC DNA]</scope>
    <source>
        <strain evidence="3 4">SM13</strain>
    </source>
</reference>
<evidence type="ECO:0000259" key="2">
    <source>
        <dbReference type="PROSITE" id="PS51704"/>
    </source>
</evidence>
<dbReference type="GO" id="GO:0005886">
    <property type="term" value="C:plasma membrane"/>
    <property type="evidence" value="ECO:0007669"/>
    <property type="project" value="TreeGrafter"/>
</dbReference>
<proteinExistence type="predicted"/>
<organism evidence="3 4">
    <name type="scientific">Polaribacter cellanae</name>
    <dbReference type="NCBI Taxonomy" id="2818493"/>
    <lineage>
        <taxon>Bacteria</taxon>
        <taxon>Pseudomonadati</taxon>
        <taxon>Bacteroidota</taxon>
        <taxon>Flavobacteriia</taxon>
        <taxon>Flavobacteriales</taxon>
        <taxon>Flavobacteriaceae</taxon>
    </lineage>
</organism>
<evidence type="ECO:0000313" key="3">
    <source>
        <dbReference type="EMBL" id="QTE22554.1"/>
    </source>
</evidence>
<feature type="signal peptide" evidence="1">
    <location>
        <begin position="1"/>
        <end position="17"/>
    </location>
</feature>
<dbReference type="GO" id="GO:0006644">
    <property type="term" value="P:phospholipid metabolic process"/>
    <property type="evidence" value="ECO:0007669"/>
    <property type="project" value="TreeGrafter"/>
</dbReference>
<dbReference type="InterPro" id="IPR017946">
    <property type="entry name" value="PLC-like_Pdiesterase_TIM-brl"/>
</dbReference>
<accession>A0A975CPN0</accession>
<dbReference type="SUPFAM" id="SSF51695">
    <property type="entry name" value="PLC-like phosphodiesterases"/>
    <property type="match status" value="1"/>
</dbReference>
<keyword evidence="1" id="KW-0732">Signal</keyword>
<feature type="chain" id="PRO_5037216728" evidence="1">
    <location>
        <begin position="18"/>
        <end position="303"/>
    </location>
</feature>
<name>A0A975CPN0_9FLAO</name>
<dbReference type="KEGG" id="pcea:J3359_17445"/>
<feature type="domain" description="GP-PDE" evidence="2">
    <location>
        <begin position="41"/>
        <end position="296"/>
    </location>
</feature>
<dbReference type="GO" id="GO:0008889">
    <property type="term" value="F:glycerophosphodiester phosphodiesterase activity"/>
    <property type="evidence" value="ECO:0007669"/>
    <property type="project" value="TreeGrafter"/>
</dbReference>
<dbReference type="EMBL" id="CP071869">
    <property type="protein sequence ID" value="QTE22554.1"/>
    <property type="molecule type" value="Genomic_DNA"/>
</dbReference>
<dbReference type="CDD" id="cd08566">
    <property type="entry name" value="GDPD_AtGDE_like"/>
    <property type="match status" value="1"/>
</dbReference>
<dbReference type="GO" id="GO:0070291">
    <property type="term" value="P:N-acylethanolamine metabolic process"/>
    <property type="evidence" value="ECO:0007669"/>
    <property type="project" value="TreeGrafter"/>
</dbReference>
<dbReference type="PANTHER" id="PTHR46320">
    <property type="entry name" value="GLYCEROPHOSPHODIESTER PHOSPHODIESTERASE 1"/>
    <property type="match status" value="1"/>
</dbReference>
<keyword evidence="4" id="KW-1185">Reference proteome</keyword>
<dbReference type="InterPro" id="IPR030395">
    <property type="entry name" value="GP_PDE_dom"/>
</dbReference>
<dbReference type="PROSITE" id="PS51704">
    <property type="entry name" value="GP_PDE"/>
    <property type="match status" value="1"/>
</dbReference>
<dbReference type="Pfam" id="PF03009">
    <property type="entry name" value="GDPD"/>
    <property type="match status" value="1"/>
</dbReference>